<dbReference type="STRING" id="4829.A0A163IX19"/>
<feature type="domain" description="FAD/NAD(P)-binding" evidence="5">
    <location>
        <begin position="3"/>
        <end position="302"/>
    </location>
</feature>
<organism evidence="6">
    <name type="scientific">Absidia glauca</name>
    <name type="common">Pin mould</name>
    <dbReference type="NCBI Taxonomy" id="4829"/>
    <lineage>
        <taxon>Eukaryota</taxon>
        <taxon>Fungi</taxon>
        <taxon>Fungi incertae sedis</taxon>
        <taxon>Mucoromycota</taxon>
        <taxon>Mucoromycotina</taxon>
        <taxon>Mucoromycetes</taxon>
        <taxon>Mucorales</taxon>
        <taxon>Cunninghamellaceae</taxon>
        <taxon>Absidia</taxon>
    </lineage>
</organism>
<dbReference type="OMA" id="WRSKYEK"/>
<proteinExistence type="inferred from homology"/>
<evidence type="ECO:0000256" key="4">
    <source>
        <dbReference type="ARBA" id="ARBA00023002"/>
    </source>
</evidence>
<dbReference type="PANTHER" id="PTHR43735">
    <property type="entry name" value="APOPTOSIS-INDUCING FACTOR 1"/>
    <property type="match status" value="1"/>
</dbReference>
<dbReference type="Proteomes" id="UP000078561">
    <property type="component" value="Unassembled WGS sequence"/>
</dbReference>
<sequence>MKTVIIVGGGYGGIALAKALEKQISSKLGEQQVRVLLIDTKTHFYHSVGGLRAGVQDLDNRIFIPYTKLFKNPVNQVIHATVTHFDSHTVFLNSAVPDFGLEIKFDFLVIASGIRYPAPARVELPLLEEGQQQMQQIRQQIEQAQHILIVGGGPCGIELAGEIRDEYFDKRLTIIHSQPQLGNASYIPLHYHRQLLHLLESSNVNVLLNDRAILPAQRQQQTAFVPAHPLPATRNGADLSDVDFVFLASSSKPNVDWVQASFPDLVAENGFVKVKSSLQVDHPTLARSVFVIGDVAALPETKMAYRAAKSHAPIAAANIIKLLQDPDASYDSLKKYKKAADMMLITFGKDKGVTLLPWGILAGNWISSRLKSKTLMIDRMWKEMNQQVPRVDPHRSSSFSSSPSKVPRYTGILFAISSISAILYHYYTSD</sequence>
<dbReference type="PRINTS" id="PR00368">
    <property type="entry name" value="FADPNR"/>
</dbReference>
<dbReference type="Pfam" id="PF07992">
    <property type="entry name" value="Pyr_redox_2"/>
    <property type="match status" value="1"/>
</dbReference>
<keyword evidence="2" id="KW-0285">Flavoprotein</keyword>
<dbReference type="PANTHER" id="PTHR43735:SF3">
    <property type="entry name" value="FERROPTOSIS SUPPRESSOR PROTEIN 1"/>
    <property type="match status" value="1"/>
</dbReference>
<dbReference type="PRINTS" id="PR00411">
    <property type="entry name" value="PNDRDTASEI"/>
</dbReference>
<keyword evidence="7" id="KW-1185">Reference proteome</keyword>
<evidence type="ECO:0000256" key="3">
    <source>
        <dbReference type="ARBA" id="ARBA00022827"/>
    </source>
</evidence>
<dbReference type="GO" id="GO:0005737">
    <property type="term" value="C:cytoplasm"/>
    <property type="evidence" value="ECO:0007669"/>
    <property type="project" value="TreeGrafter"/>
</dbReference>
<protein>
    <recommendedName>
        <fullName evidence="5">FAD/NAD(P)-binding domain-containing protein</fullName>
    </recommendedName>
</protein>
<evidence type="ECO:0000313" key="7">
    <source>
        <dbReference type="Proteomes" id="UP000078561"/>
    </source>
</evidence>
<reference evidence="6" key="1">
    <citation type="submission" date="2016-04" db="EMBL/GenBank/DDBJ databases">
        <authorList>
            <person name="Evans L.H."/>
            <person name="Alamgir A."/>
            <person name="Owens N."/>
            <person name="Weber N.D."/>
            <person name="Virtaneva K."/>
            <person name="Barbian K."/>
            <person name="Babar A."/>
            <person name="Rosenke K."/>
        </authorList>
    </citation>
    <scope>NUCLEOTIDE SEQUENCE [LARGE SCALE GENOMIC DNA]</scope>
    <source>
        <strain evidence="6">CBS 101.48</strain>
    </source>
</reference>
<comment type="similarity">
    <text evidence="1">Belongs to the FAD-dependent oxidoreductase family.</text>
</comment>
<dbReference type="SUPFAM" id="SSF51905">
    <property type="entry name" value="FAD/NAD(P)-binding domain"/>
    <property type="match status" value="2"/>
</dbReference>
<accession>A0A163IX19</accession>
<dbReference type="InterPro" id="IPR036188">
    <property type="entry name" value="FAD/NAD-bd_sf"/>
</dbReference>
<evidence type="ECO:0000313" key="6">
    <source>
        <dbReference type="EMBL" id="SAL95762.1"/>
    </source>
</evidence>
<dbReference type="InParanoid" id="A0A163IX19"/>
<name>A0A163IX19_ABSGL</name>
<dbReference type="EMBL" id="LT550481">
    <property type="protein sequence ID" value="SAL95762.1"/>
    <property type="molecule type" value="Genomic_DNA"/>
</dbReference>
<dbReference type="InterPro" id="IPR023753">
    <property type="entry name" value="FAD/NAD-binding_dom"/>
</dbReference>
<evidence type="ECO:0000259" key="5">
    <source>
        <dbReference type="Pfam" id="PF07992"/>
    </source>
</evidence>
<dbReference type="GO" id="GO:0050660">
    <property type="term" value="F:flavin adenine dinucleotide binding"/>
    <property type="evidence" value="ECO:0007669"/>
    <property type="project" value="TreeGrafter"/>
</dbReference>
<dbReference type="Gene3D" id="3.50.50.100">
    <property type="match status" value="1"/>
</dbReference>
<dbReference type="GO" id="GO:0004174">
    <property type="term" value="F:electron-transferring-flavoprotein dehydrogenase activity"/>
    <property type="evidence" value="ECO:0007669"/>
    <property type="project" value="TreeGrafter"/>
</dbReference>
<keyword evidence="4" id="KW-0560">Oxidoreductase</keyword>
<dbReference type="AlphaFoldDB" id="A0A163IX19"/>
<keyword evidence="3" id="KW-0274">FAD</keyword>
<evidence type="ECO:0000256" key="1">
    <source>
        <dbReference type="ARBA" id="ARBA00006442"/>
    </source>
</evidence>
<dbReference type="OrthoDB" id="202203at2759"/>
<evidence type="ECO:0000256" key="2">
    <source>
        <dbReference type="ARBA" id="ARBA00022630"/>
    </source>
</evidence>
<gene>
    <name evidence="6" type="primary">ABSGL_01103.1 scaffold 1223</name>
</gene>